<dbReference type="SUPFAM" id="SSF51735">
    <property type="entry name" value="NAD(P)-binding Rossmann-fold domains"/>
    <property type="match status" value="1"/>
</dbReference>
<evidence type="ECO:0000256" key="1">
    <source>
        <dbReference type="ARBA" id="ARBA00023002"/>
    </source>
</evidence>
<sequence length="335" mass="36600">MSTILVTGATGFIAGQVIADLLNHGHKVVGTVRQLSKASKLQEAFPEAHKSGKLTFATLSDVRSQDELKAIFASHPEIAVVMHTASPFFYNSEDVVKDLLEPALEGIRSVLQVVLTSSVASMLDPFRNKDPSYVATEATWNPVTWDQAAESNNAELAYVASKTFAEQEAWKFVESTKPRFSLTTVNPAAVFGPHATKIDPKALNTSSDVINSLALDTKPGDTPGDWGFLWVDVRNVARAHTLAIDSKLDDKRLLLCNGKFAAQDLVDILNKNFSDIRGTIAEGTPGNGPRVAAQYFNYDNSNTRQLLDLQWIGLEQSIVDFTKQYEAAKSESRAD</sequence>
<dbReference type="InterPro" id="IPR036291">
    <property type="entry name" value="NAD(P)-bd_dom_sf"/>
</dbReference>
<proteinExistence type="inferred from homology"/>
<dbReference type="InterPro" id="IPR001509">
    <property type="entry name" value="Epimerase_deHydtase"/>
</dbReference>
<accession>A0A371C2P1</accession>
<evidence type="ECO:0000313" key="4">
    <source>
        <dbReference type="EMBL" id="RDW24561.1"/>
    </source>
</evidence>
<evidence type="ECO:0000259" key="3">
    <source>
        <dbReference type="Pfam" id="PF01370"/>
    </source>
</evidence>
<dbReference type="Proteomes" id="UP000256601">
    <property type="component" value="Unassembled WGS sequence"/>
</dbReference>
<dbReference type="VEuPathDB" id="FungiDB:YALI1_B10525g"/>
<organism evidence="4 5">
    <name type="scientific">Yarrowia lipolytica</name>
    <name type="common">Candida lipolytica</name>
    <dbReference type="NCBI Taxonomy" id="4952"/>
    <lineage>
        <taxon>Eukaryota</taxon>
        <taxon>Fungi</taxon>
        <taxon>Dikarya</taxon>
        <taxon>Ascomycota</taxon>
        <taxon>Saccharomycotina</taxon>
        <taxon>Dipodascomycetes</taxon>
        <taxon>Dipodascales</taxon>
        <taxon>Dipodascales incertae sedis</taxon>
        <taxon>Yarrowia</taxon>
    </lineage>
</organism>
<dbReference type="InterPro" id="IPR050425">
    <property type="entry name" value="NAD(P)_dehydrat-like"/>
</dbReference>
<dbReference type="Pfam" id="PF01370">
    <property type="entry name" value="Epimerase"/>
    <property type="match status" value="1"/>
</dbReference>
<dbReference type="GO" id="GO:0016616">
    <property type="term" value="F:oxidoreductase activity, acting on the CH-OH group of donors, NAD or NADP as acceptor"/>
    <property type="evidence" value="ECO:0007669"/>
    <property type="project" value="TreeGrafter"/>
</dbReference>
<comment type="similarity">
    <text evidence="2">Belongs to the NAD(P)-dependent epimerase/dehydratase family. Dihydroflavonol-4-reductase subfamily.</text>
</comment>
<protein>
    <recommendedName>
        <fullName evidence="3">NAD-dependent epimerase/dehydratase domain-containing protein</fullName>
    </recommendedName>
</protein>
<dbReference type="VEuPathDB" id="FungiDB:YALI0_B08052g"/>
<feature type="domain" description="NAD-dependent epimerase/dehydratase" evidence="3">
    <location>
        <begin position="4"/>
        <end position="246"/>
    </location>
</feature>
<evidence type="ECO:0000256" key="2">
    <source>
        <dbReference type="ARBA" id="ARBA00023445"/>
    </source>
</evidence>
<dbReference type="PANTHER" id="PTHR10366:SF564">
    <property type="entry name" value="STEROL-4-ALPHA-CARBOXYLATE 3-DEHYDROGENASE, DECARBOXYLATING"/>
    <property type="match status" value="1"/>
</dbReference>
<name>A0A371C2P1_YARLL</name>
<keyword evidence="1" id="KW-0560">Oxidoreductase</keyword>
<gene>
    <name evidence="4" type="ORF">B0I71DRAFT_166081</name>
</gene>
<dbReference type="FunFam" id="3.40.50.720:FF:000191">
    <property type="entry name" value="Methylglyoxal reductase (NADPH-dependent)"/>
    <property type="match status" value="1"/>
</dbReference>
<dbReference type="EMBL" id="KZ859029">
    <property type="protein sequence ID" value="RDW24561.1"/>
    <property type="molecule type" value="Genomic_DNA"/>
</dbReference>
<dbReference type="Gene3D" id="3.40.50.720">
    <property type="entry name" value="NAD(P)-binding Rossmann-like Domain"/>
    <property type="match status" value="1"/>
</dbReference>
<dbReference type="AlphaFoldDB" id="A0A371C2P1"/>
<reference evidence="4 5" key="1">
    <citation type="submission" date="2018-07" db="EMBL/GenBank/DDBJ databases">
        <title>Draft Genome Assemblies for Five Robust Yarrowia lipolytica Strains Exhibiting High Lipid Production and Pentose Sugar Utilization and Sugar Alcohol Secretion from Undetoxified Lignocellulosic Biomass Hydrolysates.</title>
        <authorList>
            <consortium name="DOE Joint Genome Institute"/>
            <person name="Walker C."/>
            <person name="Ryu S."/>
            <person name="Na H."/>
            <person name="Zane M."/>
            <person name="LaButti K."/>
            <person name="Lipzen A."/>
            <person name="Haridas S."/>
            <person name="Barry K."/>
            <person name="Grigoriev I.V."/>
            <person name="Quarterman J."/>
            <person name="Slininger P."/>
            <person name="Dien B."/>
            <person name="Trinh C.T."/>
        </authorList>
    </citation>
    <scope>NUCLEOTIDE SEQUENCE [LARGE SCALE GENOMIC DNA]</scope>
    <source>
        <strain evidence="4 5">YB392</strain>
    </source>
</reference>
<dbReference type="PANTHER" id="PTHR10366">
    <property type="entry name" value="NAD DEPENDENT EPIMERASE/DEHYDRATASE"/>
    <property type="match status" value="1"/>
</dbReference>
<evidence type="ECO:0000313" key="5">
    <source>
        <dbReference type="Proteomes" id="UP000256601"/>
    </source>
</evidence>